<dbReference type="Proteomes" id="UP001064048">
    <property type="component" value="Chromosome 23"/>
</dbReference>
<protein>
    <submittedName>
        <fullName evidence="1">Uncharacterized protein</fullName>
    </submittedName>
</protein>
<name>A0ACC0KTQ1_CHOFU</name>
<evidence type="ECO:0000313" key="1">
    <source>
        <dbReference type="EMBL" id="KAI8439739.1"/>
    </source>
</evidence>
<dbReference type="EMBL" id="CM046123">
    <property type="protein sequence ID" value="KAI8439739.1"/>
    <property type="molecule type" value="Genomic_DNA"/>
</dbReference>
<sequence length="136" mass="15236">MLISSCMDCTNRVLLNRAYLTKDAVFEKRLEEAKQEVIQQLQEQIQVLLSDPDAELSSWPLELVALRDKIHDTRPQEKEVHVVEPCARSARIATTILLANPAVKQQCLHCSVSAWRMFMGGGDFLPSGDPLALMSS</sequence>
<comment type="caution">
    <text evidence="1">The sequence shown here is derived from an EMBL/GenBank/DDBJ whole genome shotgun (WGS) entry which is preliminary data.</text>
</comment>
<evidence type="ECO:0000313" key="2">
    <source>
        <dbReference type="Proteomes" id="UP001064048"/>
    </source>
</evidence>
<organism evidence="1 2">
    <name type="scientific">Choristoneura fumiferana</name>
    <name type="common">Spruce budworm moth</name>
    <name type="synonym">Archips fumiferana</name>
    <dbReference type="NCBI Taxonomy" id="7141"/>
    <lineage>
        <taxon>Eukaryota</taxon>
        <taxon>Metazoa</taxon>
        <taxon>Ecdysozoa</taxon>
        <taxon>Arthropoda</taxon>
        <taxon>Hexapoda</taxon>
        <taxon>Insecta</taxon>
        <taxon>Pterygota</taxon>
        <taxon>Neoptera</taxon>
        <taxon>Endopterygota</taxon>
        <taxon>Lepidoptera</taxon>
        <taxon>Glossata</taxon>
        <taxon>Ditrysia</taxon>
        <taxon>Tortricoidea</taxon>
        <taxon>Tortricidae</taxon>
        <taxon>Tortricinae</taxon>
        <taxon>Choristoneura</taxon>
    </lineage>
</organism>
<keyword evidence="2" id="KW-1185">Reference proteome</keyword>
<gene>
    <name evidence="1" type="ORF">MSG28_013432</name>
</gene>
<reference evidence="1 2" key="1">
    <citation type="journal article" date="2022" name="Genome Biol. Evol.">
        <title>The Spruce Budworm Genome: Reconstructing the Evolutionary History of Antifreeze Proteins.</title>
        <authorList>
            <person name="Beliveau C."/>
            <person name="Gagne P."/>
            <person name="Picq S."/>
            <person name="Vernygora O."/>
            <person name="Keeling C.I."/>
            <person name="Pinkney K."/>
            <person name="Doucet D."/>
            <person name="Wen F."/>
            <person name="Johnston J.S."/>
            <person name="Maaroufi H."/>
            <person name="Boyle B."/>
            <person name="Laroche J."/>
            <person name="Dewar K."/>
            <person name="Juretic N."/>
            <person name="Blackburn G."/>
            <person name="Nisole A."/>
            <person name="Brunet B."/>
            <person name="Brandao M."/>
            <person name="Lumley L."/>
            <person name="Duan J."/>
            <person name="Quan G."/>
            <person name="Lucarotti C.J."/>
            <person name="Roe A.D."/>
            <person name="Sperling F.A.H."/>
            <person name="Levesque R.C."/>
            <person name="Cusson M."/>
        </authorList>
    </citation>
    <scope>NUCLEOTIDE SEQUENCE [LARGE SCALE GENOMIC DNA]</scope>
    <source>
        <strain evidence="1">Glfc:IPQL:Cfum</strain>
    </source>
</reference>
<accession>A0ACC0KTQ1</accession>
<proteinExistence type="predicted"/>